<dbReference type="Proteomes" id="UP000708208">
    <property type="component" value="Unassembled WGS sequence"/>
</dbReference>
<proteinExistence type="inferred from homology"/>
<dbReference type="PANTHER" id="PTHR12395">
    <property type="entry name" value="DOM-3 RELATED"/>
    <property type="match status" value="1"/>
</dbReference>
<comment type="caution">
    <text evidence="4">The sequence shown here is derived from an EMBL/GenBank/DDBJ whole genome shotgun (WGS) entry which is preliminary data.</text>
</comment>
<dbReference type="GO" id="GO:0110155">
    <property type="term" value="P:NAD-cap decapping"/>
    <property type="evidence" value="ECO:0007669"/>
    <property type="project" value="TreeGrafter"/>
</dbReference>
<comment type="similarity">
    <text evidence="1 2">Belongs to the DXO/Dom3Z family.</text>
</comment>
<evidence type="ECO:0000313" key="5">
    <source>
        <dbReference type="Proteomes" id="UP000708208"/>
    </source>
</evidence>
<protein>
    <recommendedName>
        <fullName evidence="2">Decapping nuclease</fullName>
        <ecNumber evidence="2">3.6.1.-</ecNumber>
    </recommendedName>
</protein>
<dbReference type="GO" id="GO:0034353">
    <property type="term" value="F:mRNA 5'-diphosphatase activity"/>
    <property type="evidence" value="ECO:0007669"/>
    <property type="project" value="TreeGrafter"/>
</dbReference>
<keyword evidence="2" id="KW-0540">Nuclease</keyword>
<gene>
    <name evidence="4" type="ORF">AFUS01_LOCUS39036</name>
</gene>
<dbReference type="EMBL" id="CAJVCH010550372">
    <property type="protein sequence ID" value="CAG7829160.1"/>
    <property type="molecule type" value="Genomic_DNA"/>
</dbReference>
<dbReference type="OrthoDB" id="5853397at2759"/>
<dbReference type="GO" id="GO:0000166">
    <property type="term" value="F:nucleotide binding"/>
    <property type="evidence" value="ECO:0007669"/>
    <property type="project" value="UniProtKB-KW"/>
</dbReference>
<dbReference type="GO" id="GO:0003723">
    <property type="term" value="F:RNA binding"/>
    <property type="evidence" value="ECO:0007669"/>
    <property type="project" value="UniProtKB-KW"/>
</dbReference>
<evidence type="ECO:0000256" key="1">
    <source>
        <dbReference type="ARBA" id="ARBA00006562"/>
    </source>
</evidence>
<dbReference type="InterPro" id="IPR039039">
    <property type="entry name" value="RAI1-like_fam"/>
</dbReference>
<keyword evidence="2" id="KW-0547">Nucleotide-binding</keyword>
<organism evidence="4 5">
    <name type="scientific">Allacma fusca</name>
    <dbReference type="NCBI Taxonomy" id="39272"/>
    <lineage>
        <taxon>Eukaryota</taxon>
        <taxon>Metazoa</taxon>
        <taxon>Ecdysozoa</taxon>
        <taxon>Arthropoda</taxon>
        <taxon>Hexapoda</taxon>
        <taxon>Collembola</taxon>
        <taxon>Symphypleona</taxon>
        <taxon>Sminthuridae</taxon>
        <taxon>Allacma</taxon>
    </lineage>
</organism>
<comment type="subcellular location">
    <subcellularLocation>
        <location evidence="2">Nucleus</location>
    </subcellularLocation>
</comment>
<sequence length="624" mass="72298">MGRRLGLEHGRSRKCELRSESESNLGKDEETKWRFELARGYAPIRCEAQEALRLGTIIDPRVRETLSTPVLWPTQGSSVSLTDDDFMPFFHTRRKRISWTLVIALPEDLTMESSNFTIKETSAVGLANFEPPEVTVIGCYSTDSKRNYIDGARNLKFVELFEGTRNVNFDLNQGISCEKFREYELDVIPKVKEESDKLVHLRQWINLHRQKFIESRPDFVLLHEPMTRIFTTPYRCLYNQEWRIGAIKKNGTTYLRKIRTKEKEWPKSNTKFSAWGYNFDKFIVTDSPNGKFPPLKKKSHGGDCHAVVKTNIGGHEILFSGKLDGVCVTEGYDLGEGIQKEHTDMINNCKLVSIKTCSKTQQDKISNVSFRKHKSRAWWSRGALFGVSNYLIGYRDDKTGLVRDVENIPLNDLYKKYGLDWYGETGYKFLEDFLSQVKQRVVKDETLYIFSFNQNHQKGPGFEVNFEIPEDGSQYLLPNLLHVHISSKYTLPPHNQEICTPMEKYDRRRSRSPARQIFEASSPAVSQQMAAIAPKSFKYGFLIYLQNPLKRPQNIWLDCNGMLQEFGRVRFPINPRTAENSKMRRSSWKNISTVERRNLVKMRKAWEGLFDDIYSLSSSLLMTG</sequence>
<name>A0A8J2LV09_9HEXA</name>
<dbReference type="GO" id="GO:0046872">
    <property type="term" value="F:metal ion binding"/>
    <property type="evidence" value="ECO:0007669"/>
    <property type="project" value="UniProtKB-KW"/>
</dbReference>
<reference evidence="4" key="1">
    <citation type="submission" date="2021-06" db="EMBL/GenBank/DDBJ databases">
        <authorList>
            <person name="Hodson N. C."/>
            <person name="Mongue J. A."/>
            <person name="Jaron S. K."/>
        </authorList>
    </citation>
    <scope>NUCLEOTIDE SEQUENCE</scope>
</reference>
<keyword evidence="2" id="KW-0539">Nucleus</keyword>
<keyword evidence="5" id="KW-1185">Reference proteome</keyword>
<dbReference type="EC" id="3.6.1.-" evidence="2"/>
<dbReference type="InterPro" id="IPR013961">
    <property type="entry name" value="RAI1"/>
</dbReference>
<dbReference type="GO" id="GO:0005829">
    <property type="term" value="C:cytosol"/>
    <property type="evidence" value="ECO:0007669"/>
    <property type="project" value="TreeGrafter"/>
</dbReference>
<keyword evidence="2" id="KW-0479">Metal-binding</keyword>
<comment type="cofactor">
    <cofactor evidence="2">
        <name>a divalent metal cation</name>
        <dbReference type="ChEBI" id="CHEBI:60240"/>
    </cofactor>
</comment>
<evidence type="ECO:0000259" key="3">
    <source>
        <dbReference type="Pfam" id="PF08652"/>
    </source>
</evidence>
<dbReference type="GO" id="GO:0000956">
    <property type="term" value="P:nuclear-transcribed mRNA catabolic process"/>
    <property type="evidence" value="ECO:0007669"/>
    <property type="project" value="TreeGrafter"/>
</dbReference>
<evidence type="ECO:0000313" key="4">
    <source>
        <dbReference type="EMBL" id="CAG7829160.1"/>
    </source>
</evidence>
<accession>A0A8J2LV09</accession>
<keyword evidence="2" id="KW-0378">Hydrolase</keyword>
<feature type="domain" description="RAI1-like" evidence="3">
    <location>
        <begin position="136"/>
        <end position="457"/>
    </location>
</feature>
<dbReference type="AlphaFoldDB" id="A0A8J2LV09"/>
<keyword evidence="2" id="KW-0694">RNA-binding</keyword>
<dbReference type="PANTHER" id="PTHR12395:SF9">
    <property type="entry name" value="DECAPPING AND EXORIBONUCLEASE PROTEIN"/>
    <property type="match status" value="1"/>
</dbReference>
<evidence type="ECO:0000256" key="2">
    <source>
        <dbReference type="RuleBase" id="RU367113"/>
    </source>
</evidence>
<comment type="function">
    <text evidence="2">Decapping enzyme for NAD-capped RNAs: specifically hydrolyzes the nicotinamide adenine dinucleotide (NAD) cap from a subset of RNAs by removing the entire NAD moiety from the 5'-end of an NAD-capped RNA.</text>
</comment>
<dbReference type="GO" id="GO:0005634">
    <property type="term" value="C:nucleus"/>
    <property type="evidence" value="ECO:0007669"/>
    <property type="project" value="UniProtKB-SubCell"/>
</dbReference>
<dbReference type="GO" id="GO:0004518">
    <property type="term" value="F:nuclease activity"/>
    <property type="evidence" value="ECO:0007669"/>
    <property type="project" value="UniProtKB-KW"/>
</dbReference>
<dbReference type="Pfam" id="PF08652">
    <property type="entry name" value="RAI1"/>
    <property type="match status" value="1"/>
</dbReference>